<dbReference type="EMBL" id="FWEV01000278">
    <property type="protein sequence ID" value="SLM31583.1"/>
    <property type="molecule type" value="Genomic_DNA"/>
</dbReference>
<protein>
    <submittedName>
        <fullName evidence="1">Uncharacterized protein</fullName>
    </submittedName>
</protein>
<keyword evidence="2" id="KW-1185">Reference proteome</keyword>
<gene>
    <name evidence="1" type="ORF">MTBBW1_370007</name>
</gene>
<dbReference type="Proteomes" id="UP000191931">
    <property type="component" value="Unassembled WGS sequence"/>
</dbReference>
<reference evidence="1 2" key="1">
    <citation type="submission" date="2017-03" db="EMBL/GenBank/DDBJ databases">
        <authorList>
            <person name="Afonso C.L."/>
            <person name="Miller P.J."/>
            <person name="Scott M.A."/>
            <person name="Spackman E."/>
            <person name="Goraichik I."/>
            <person name="Dimitrov K.M."/>
            <person name="Suarez D.L."/>
            <person name="Swayne D.E."/>
        </authorList>
    </citation>
    <scope>NUCLEOTIDE SEQUENCE [LARGE SCALE GENOMIC DNA]</scope>
    <source>
        <strain evidence="1">PRJEB14757</strain>
    </source>
</reference>
<name>A0A1W1HGM8_9BACT</name>
<organism evidence="1 2">
    <name type="scientific">Desulfamplus magnetovallimortis</name>
    <dbReference type="NCBI Taxonomy" id="1246637"/>
    <lineage>
        <taxon>Bacteria</taxon>
        <taxon>Pseudomonadati</taxon>
        <taxon>Thermodesulfobacteriota</taxon>
        <taxon>Desulfobacteria</taxon>
        <taxon>Desulfobacterales</taxon>
        <taxon>Desulfobacteraceae</taxon>
        <taxon>Desulfamplus</taxon>
    </lineage>
</organism>
<dbReference type="AlphaFoldDB" id="A0A1W1HGM8"/>
<accession>A0A1W1HGM8</accession>
<sequence length="66" mass="7522">MRCLYVAAPDYENDEGYFRGKMACFISQFTLSGEKSLCGGNLSQKSVKYFWVQMKDAGKINFFLTS</sequence>
<proteinExistence type="predicted"/>
<evidence type="ECO:0000313" key="2">
    <source>
        <dbReference type="Proteomes" id="UP000191931"/>
    </source>
</evidence>
<evidence type="ECO:0000313" key="1">
    <source>
        <dbReference type="EMBL" id="SLM31583.1"/>
    </source>
</evidence>